<organism evidence="15 16">
    <name type="scientific">Moorella mulderi DSM 14980</name>
    <dbReference type="NCBI Taxonomy" id="1122241"/>
    <lineage>
        <taxon>Bacteria</taxon>
        <taxon>Bacillati</taxon>
        <taxon>Bacillota</taxon>
        <taxon>Clostridia</taxon>
        <taxon>Neomoorellales</taxon>
        <taxon>Neomoorellaceae</taxon>
        <taxon>Neomoorella</taxon>
    </lineage>
</organism>
<accession>A0A151AVH2</accession>
<dbReference type="GO" id="GO:0051301">
    <property type="term" value="P:cell division"/>
    <property type="evidence" value="ECO:0007669"/>
    <property type="project" value="UniProtKB-UniRule"/>
</dbReference>
<feature type="active site" evidence="12">
    <location>
        <position position="170"/>
    </location>
</feature>
<evidence type="ECO:0000256" key="12">
    <source>
        <dbReference type="HAMAP-Rule" id="MF_01807"/>
    </source>
</evidence>
<dbReference type="PROSITE" id="PS51898">
    <property type="entry name" value="TYR_RECOMBINASE"/>
    <property type="match status" value="1"/>
</dbReference>
<dbReference type="InterPro" id="IPR010998">
    <property type="entry name" value="Integrase_recombinase_N"/>
</dbReference>
<dbReference type="CDD" id="cd00798">
    <property type="entry name" value="INT_XerDC_C"/>
    <property type="match status" value="1"/>
</dbReference>
<feature type="active site" evidence="12">
    <location>
        <position position="244"/>
    </location>
</feature>
<dbReference type="Gene3D" id="1.10.443.10">
    <property type="entry name" value="Intergrase catalytic core"/>
    <property type="match status" value="1"/>
</dbReference>
<evidence type="ECO:0000259" key="13">
    <source>
        <dbReference type="PROSITE" id="PS51898"/>
    </source>
</evidence>
<dbReference type="Gene3D" id="1.10.150.130">
    <property type="match status" value="1"/>
</dbReference>
<evidence type="ECO:0000256" key="6">
    <source>
        <dbReference type="ARBA" id="ARBA00022618"/>
    </source>
</evidence>
<evidence type="ECO:0000256" key="10">
    <source>
        <dbReference type="ARBA" id="ARBA00023172"/>
    </source>
</evidence>
<gene>
    <name evidence="15" type="primary">xerD_2</name>
    <name evidence="12" type="synonym">xerD</name>
    <name evidence="15" type="ORF">MOMUL_21940</name>
</gene>
<dbReference type="Proteomes" id="UP000075670">
    <property type="component" value="Unassembled WGS sequence"/>
</dbReference>
<dbReference type="InterPro" id="IPR013762">
    <property type="entry name" value="Integrase-like_cat_sf"/>
</dbReference>
<sequence>MRELVDEFLYYLVVERGLAENTLASYNSDLQQFLHYLENGGVKSLREVNHGLLVAYLMKMQQEGRSPATISQHLAALKSFYHFLLRERLVESDPTANLESPRQLKKLPQVLTVDEVERLLNQPRPDTPAGLRDKAMLELLYATGLRVSELVALNVDQVNLEGEFVRCLGKGSRERVVPMGQVACFHVRTYLENGRGKLIKKTAEPALFVNQHGRRLSRQGCWKILKGYARAANLKKEITPHTLRHSFATHLLENGADLRSVQELLGHADIGTTQIYTHLTRKKIREVYDRTHPRA</sequence>
<evidence type="ECO:0000256" key="1">
    <source>
        <dbReference type="ARBA" id="ARBA00004496"/>
    </source>
</evidence>
<keyword evidence="11 12" id="KW-0131">Cell cycle</keyword>
<keyword evidence="6 12" id="KW-0132">Cell division</keyword>
<dbReference type="InterPro" id="IPR011931">
    <property type="entry name" value="Recomb_XerC"/>
</dbReference>
<dbReference type="InterPro" id="IPR002104">
    <property type="entry name" value="Integrase_catalytic"/>
</dbReference>
<dbReference type="PATRIC" id="fig|1122241.3.peg.2337"/>
<dbReference type="GO" id="GO:0006313">
    <property type="term" value="P:DNA transposition"/>
    <property type="evidence" value="ECO:0007669"/>
    <property type="project" value="UniProtKB-UniRule"/>
</dbReference>
<evidence type="ECO:0000259" key="14">
    <source>
        <dbReference type="PROSITE" id="PS51900"/>
    </source>
</evidence>
<evidence type="ECO:0000256" key="3">
    <source>
        <dbReference type="ARBA" id="ARBA00010450"/>
    </source>
</evidence>
<dbReference type="GO" id="GO:0005737">
    <property type="term" value="C:cytoplasm"/>
    <property type="evidence" value="ECO:0007669"/>
    <property type="project" value="UniProtKB-SubCell"/>
</dbReference>
<keyword evidence="8 12" id="KW-0229">DNA integration</keyword>
<keyword evidence="9 12" id="KW-0238">DNA-binding</keyword>
<evidence type="ECO:0000256" key="4">
    <source>
        <dbReference type="ARBA" id="ARBA00015810"/>
    </source>
</evidence>
<dbReference type="HAMAP" id="MF_01807">
    <property type="entry name" value="Recomb_XerD"/>
    <property type="match status" value="1"/>
</dbReference>
<feature type="active site" evidence="12">
    <location>
        <position position="241"/>
    </location>
</feature>
<feature type="active site" evidence="12">
    <location>
        <position position="146"/>
    </location>
</feature>
<dbReference type="AlphaFoldDB" id="A0A151AVH2"/>
<comment type="subunit">
    <text evidence="12">Forms a cyclic heterotetrameric complex composed of two molecules of XerC and two molecules of XerD.</text>
</comment>
<dbReference type="GO" id="GO:0009037">
    <property type="term" value="F:tyrosine-based site-specific recombinase activity"/>
    <property type="evidence" value="ECO:0007669"/>
    <property type="project" value="UniProtKB-UniRule"/>
</dbReference>
<dbReference type="InterPro" id="IPR011932">
    <property type="entry name" value="Recomb_XerD"/>
</dbReference>
<comment type="similarity">
    <text evidence="3 12">Belongs to the 'phage' integrase family. XerD subfamily.</text>
</comment>
<comment type="caution">
    <text evidence="15">The sequence shown here is derived from an EMBL/GenBank/DDBJ whole genome shotgun (WGS) entry which is preliminary data.</text>
</comment>
<evidence type="ECO:0000256" key="7">
    <source>
        <dbReference type="ARBA" id="ARBA00022829"/>
    </source>
</evidence>
<dbReference type="SUPFAM" id="SSF56349">
    <property type="entry name" value="DNA breaking-rejoining enzymes"/>
    <property type="match status" value="1"/>
</dbReference>
<dbReference type="NCBIfam" id="NF040815">
    <property type="entry name" value="recomb_XerA_Arch"/>
    <property type="match status" value="1"/>
</dbReference>
<dbReference type="PROSITE" id="PS51900">
    <property type="entry name" value="CB"/>
    <property type="match status" value="1"/>
</dbReference>
<keyword evidence="10 12" id="KW-0233">DNA recombination</keyword>
<evidence type="ECO:0000313" key="16">
    <source>
        <dbReference type="Proteomes" id="UP000075670"/>
    </source>
</evidence>
<protein>
    <recommendedName>
        <fullName evidence="4 12">Tyrosine recombinase XerD</fullName>
    </recommendedName>
</protein>
<keyword evidence="16" id="KW-1185">Reference proteome</keyword>
<evidence type="ECO:0000256" key="11">
    <source>
        <dbReference type="ARBA" id="ARBA00023306"/>
    </source>
</evidence>
<feature type="active site" description="O-(3'-phospho-DNA)-tyrosine intermediate" evidence="12">
    <location>
        <position position="276"/>
    </location>
</feature>
<dbReference type="NCBIfam" id="TIGR02224">
    <property type="entry name" value="recomb_XerC"/>
    <property type="match status" value="1"/>
</dbReference>
<comment type="function">
    <text evidence="12">Site-specific tyrosine recombinase, which acts by catalyzing the cutting and rejoining of the recombining DNA molecules. The XerC-XerD complex is essential to convert dimers of the bacterial chromosome into monomers to permit their segregation at cell division. It also contributes to the segregational stability of plasmids.</text>
</comment>
<evidence type="ECO:0000256" key="5">
    <source>
        <dbReference type="ARBA" id="ARBA00022490"/>
    </source>
</evidence>
<name>A0A151AVH2_9FIRM</name>
<dbReference type="PANTHER" id="PTHR30349">
    <property type="entry name" value="PHAGE INTEGRASE-RELATED"/>
    <property type="match status" value="1"/>
</dbReference>
<proteinExistence type="inferred from homology"/>
<dbReference type="NCBIfam" id="TIGR02225">
    <property type="entry name" value="recomb_XerD"/>
    <property type="match status" value="1"/>
</dbReference>
<evidence type="ECO:0000256" key="2">
    <source>
        <dbReference type="ARBA" id="ARBA00006657"/>
    </source>
</evidence>
<dbReference type="InterPro" id="IPR023009">
    <property type="entry name" value="Tyrosine_recombinase_XerC/XerD"/>
</dbReference>
<reference evidence="15 16" key="1">
    <citation type="submission" date="2016-02" db="EMBL/GenBank/DDBJ databases">
        <title>Genome sequence of Moorella mulderi DSM 14980.</title>
        <authorList>
            <person name="Poehlein A."/>
            <person name="Daniel R."/>
        </authorList>
    </citation>
    <scope>NUCLEOTIDE SEQUENCE [LARGE SCALE GENOMIC DNA]</scope>
    <source>
        <strain evidence="15 16">DSM 14980</strain>
    </source>
</reference>
<evidence type="ECO:0000256" key="9">
    <source>
        <dbReference type="ARBA" id="ARBA00023125"/>
    </source>
</evidence>
<dbReference type="Pfam" id="PF02899">
    <property type="entry name" value="Phage_int_SAM_1"/>
    <property type="match status" value="1"/>
</dbReference>
<feature type="domain" description="Tyr recombinase" evidence="13">
    <location>
        <begin position="106"/>
        <end position="289"/>
    </location>
</feature>
<dbReference type="InterPro" id="IPR050090">
    <property type="entry name" value="Tyrosine_recombinase_XerCD"/>
</dbReference>
<dbReference type="RefSeq" id="WP_062284829.1">
    <property type="nucleotide sequence ID" value="NZ_LTBC01000009.1"/>
</dbReference>
<comment type="similarity">
    <text evidence="2">Belongs to the 'phage' integrase family. XerC subfamily.</text>
</comment>
<dbReference type="PANTHER" id="PTHR30349:SF81">
    <property type="entry name" value="TYROSINE RECOMBINASE XERC"/>
    <property type="match status" value="1"/>
</dbReference>
<dbReference type="GO" id="GO:0007059">
    <property type="term" value="P:chromosome segregation"/>
    <property type="evidence" value="ECO:0007669"/>
    <property type="project" value="UniProtKB-UniRule"/>
</dbReference>
<dbReference type="GO" id="GO:0003677">
    <property type="term" value="F:DNA binding"/>
    <property type="evidence" value="ECO:0007669"/>
    <property type="project" value="UniProtKB-UniRule"/>
</dbReference>
<dbReference type="NCBIfam" id="NF001399">
    <property type="entry name" value="PRK00283.1"/>
    <property type="match status" value="1"/>
</dbReference>
<evidence type="ECO:0000256" key="8">
    <source>
        <dbReference type="ARBA" id="ARBA00022908"/>
    </source>
</evidence>
<dbReference type="InterPro" id="IPR044068">
    <property type="entry name" value="CB"/>
</dbReference>
<feature type="active site" evidence="12">
    <location>
        <position position="267"/>
    </location>
</feature>
<dbReference type="HAMAP" id="MF_01808">
    <property type="entry name" value="Recomb_XerC_XerD"/>
    <property type="match status" value="1"/>
</dbReference>
<feature type="domain" description="Core-binding (CB)" evidence="14">
    <location>
        <begin position="1"/>
        <end position="85"/>
    </location>
</feature>
<dbReference type="InterPro" id="IPR004107">
    <property type="entry name" value="Integrase_SAM-like_N"/>
</dbReference>
<comment type="subcellular location">
    <subcellularLocation>
        <location evidence="1 12">Cytoplasm</location>
    </subcellularLocation>
</comment>
<dbReference type="InterPro" id="IPR011010">
    <property type="entry name" value="DNA_brk_join_enz"/>
</dbReference>
<evidence type="ECO:0000313" key="15">
    <source>
        <dbReference type="EMBL" id="KYH31638.1"/>
    </source>
</evidence>
<keyword evidence="5 12" id="KW-0963">Cytoplasm</keyword>
<keyword evidence="7 12" id="KW-0159">Chromosome partition</keyword>
<dbReference type="OrthoDB" id="9785687at2"/>
<dbReference type="EMBL" id="LTBC01000009">
    <property type="protein sequence ID" value="KYH31638.1"/>
    <property type="molecule type" value="Genomic_DNA"/>
</dbReference>
<dbReference type="Pfam" id="PF00589">
    <property type="entry name" value="Phage_integrase"/>
    <property type="match status" value="1"/>
</dbReference>